<dbReference type="GO" id="GO:0006513">
    <property type="term" value="P:protein monoubiquitination"/>
    <property type="evidence" value="ECO:0007669"/>
    <property type="project" value="InterPro"/>
</dbReference>
<comment type="similarity">
    <text evidence="4">Belongs to the RAD18 family.</text>
</comment>
<dbReference type="PROSITE" id="PS50800">
    <property type="entry name" value="SAP"/>
    <property type="match status" value="1"/>
</dbReference>
<dbReference type="PROSITE" id="PS50089">
    <property type="entry name" value="ZF_RING_2"/>
    <property type="match status" value="1"/>
</dbReference>
<dbReference type="GO" id="GO:0005634">
    <property type="term" value="C:nucleus"/>
    <property type="evidence" value="ECO:0007669"/>
    <property type="project" value="UniProtKB-SubCell"/>
</dbReference>
<dbReference type="PROSITE" id="PS00518">
    <property type="entry name" value="ZF_RING_1"/>
    <property type="match status" value="1"/>
</dbReference>
<evidence type="ECO:0000313" key="22">
    <source>
        <dbReference type="Proteomes" id="UP000079169"/>
    </source>
</evidence>
<dbReference type="KEGG" id="dci:103514678"/>
<keyword evidence="14" id="KW-0539">Nucleus</keyword>
<dbReference type="STRING" id="121845.A0A3Q0J9I8"/>
<dbReference type="GO" id="GO:0003697">
    <property type="term" value="F:single-stranded DNA binding"/>
    <property type="evidence" value="ECO:0007669"/>
    <property type="project" value="InterPro"/>
</dbReference>
<reference evidence="23" key="1">
    <citation type="submission" date="2025-08" db="UniProtKB">
        <authorList>
            <consortium name="RefSeq"/>
        </authorList>
    </citation>
    <scope>IDENTIFICATION</scope>
</reference>
<feature type="region of interest" description="Disordered" evidence="18">
    <location>
        <begin position="90"/>
        <end position="116"/>
    </location>
</feature>
<dbReference type="GO" id="GO:0006301">
    <property type="term" value="P:DNA damage tolerance"/>
    <property type="evidence" value="ECO:0007669"/>
    <property type="project" value="InterPro"/>
</dbReference>
<evidence type="ECO:0000256" key="3">
    <source>
        <dbReference type="ARBA" id="ARBA00004906"/>
    </source>
</evidence>
<keyword evidence="13 17" id="KW-0234">DNA repair</keyword>
<feature type="non-terminal residue" evidence="23">
    <location>
        <position position="304"/>
    </location>
</feature>
<evidence type="ECO:0000256" key="1">
    <source>
        <dbReference type="ARBA" id="ARBA00000900"/>
    </source>
</evidence>
<dbReference type="SUPFAM" id="SSF68906">
    <property type="entry name" value="SAP domain"/>
    <property type="match status" value="1"/>
</dbReference>
<dbReference type="InterPro" id="IPR001841">
    <property type="entry name" value="Znf_RING"/>
</dbReference>
<dbReference type="InterPro" id="IPR006642">
    <property type="entry name" value="Rad18_UBZ4"/>
</dbReference>
<dbReference type="GO" id="GO:0061630">
    <property type="term" value="F:ubiquitin protein ligase activity"/>
    <property type="evidence" value="ECO:0007669"/>
    <property type="project" value="UniProtKB-EC"/>
</dbReference>
<dbReference type="Pfam" id="PF02037">
    <property type="entry name" value="SAP"/>
    <property type="match status" value="1"/>
</dbReference>
<dbReference type="InterPro" id="IPR036361">
    <property type="entry name" value="SAP_dom_sf"/>
</dbReference>
<evidence type="ECO:0000256" key="6">
    <source>
        <dbReference type="ARBA" id="ARBA00022679"/>
    </source>
</evidence>
<sequence>MRKASCRICSELGNPMRVRETLRKSCSHLFCSYCIRQSIQYRNQCPACFAELYDNQLRPERTLDEVIRIFTSVKKKLLKRLQISYAACPGDDPIAPSDEQEHRKEHNQVPVPQSPAPVLLFNSPRKSPATPQVVKHRTVPFMFSPKPSPGSSQKPENVTTGSIKTLPCPVCNVAIPERNINLHLDECLARANGAPPKSQPMNKPSRKPLPKLVLSLMKEKELKQYCKEYGLSTVGEKKALISRIQRYTVLYNSECDSLNPRSKQEIIRQIEKEEFNVTSNTSVKTLFSQVTRKTDPKIIEEVST</sequence>
<dbReference type="SMART" id="SM00513">
    <property type="entry name" value="SAP"/>
    <property type="match status" value="1"/>
</dbReference>
<dbReference type="SUPFAM" id="SSF57850">
    <property type="entry name" value="RING/U-box"/>
    <property type="match status" value="1"/>
</dbReference>
<dbReference type="Gene3D" id="3.30.40.10">
    <property type="entry name" value="Zinc/RING finger domain, C3HC4 (zinc finger)"/>
    <property type="match status" value="1"/>
</dbReference>
<keyword evidence="22" id="KW-1185">Reference proteome</keyword>
<dbReference type="InterPro" id="IPR003034">
    <property type="entry name" value="SAP_dom"/>
</dbReference>
<evidence type="ECO:0000256" key="10">
    <source>
        <dbReference type="ARBA" id="ARBA00022786"/>
    </source>
</evidence>
<keyword evidence="11" id="KW-0862">Zinc</keyword>
<feature type="domain" description="RING-type" evidence="19">
    <location>
        <begin position="6"/>
        <end position="48"/>
    </location>
</feature>
<dbReference type="Proteomes" id="UP000079169">
    <property type="component" value="Unplaced"/>
</dbReference>
<evidence type="ECO:0000256" key="13">
    <source>
        <dbReference type="ARBA" id="ARBA00023204"/>
    </source>
</evidence>
<dbReference type="EC" id="2.3.2.27" evidence="5"/>
<dbReference type="AlphaFoldDB" id="A0A3Q0J9I8"/>
<keyword evidence="7" id="KW-0479">Metal-binding</keyword>
<evidence type="ECO:0000256" key="11">
    <source>
        <dbReference type="ARBA" id="ARBA00022833"/>
    </source>
</evidence>
<evidence type="ECO:0000256" key="5">
    <source>
        <dbReference type="ARBA" id="ARBA00012483"/>
    </source>
</evidence>
<dbReference type="UniPathway" id="UPA00143"/>
<accession>A0A3Q0J9I8</accession>
<dbReference type="RefSeq" id="XP_026683380.1">
    <property type="nucleotide sequence ID" value="XM_026827579.1"/>
</dbReference>
<dbReference type="InterPro" id="IPR017907">
    <property type="entry name" value="Znf_RING_CS"/>
</dbReference>
<dbReference type="PaxDb" id="121845-A0A3Q0J9I8"/>
<evidence type="ECO:0000259" key="19">
    <source>
        <dbReference type="PROSITE" id="PS50089"/>
    </source>
</evidence>
<evidence type="ECO:0000256" key="17">
    <source>
        <dbReference type="PROSITE-ProRule" id="PRU01256"/>
    </source>
</evidence>
<protein>
    <recommendedName>
        <fullName evidence="5">RING-type E3 ubiquitin transferase</fullName>
        <ecNumber evidence="5">2.3.2.27</ecNumber>
    </recommendedName>
    <alternativeName>
        <fullName evidence="15">RING-type E3 ubiquitin transferase RAD18</fullName>
    </alternativeName>
</protein>
<keyword evidence="9 16" id="KW-0863">Zinc-finger</keyword>
<evidence type="ECO:0000256" key="18">
    <source>
        <dbReference type="SAM" id="MobiDB-lite"/>
    </source>
</evidence>
<evidence type="ECO:0000256" key="15">
    <source>
        <dbReference type="ARBA" id="ARBA00031783"/>
    </source>
</evidence>
<dbReference type="PANTHER" id="PTHR14134">
    <property type="entry name" value="E3 UBIQUITIN-PROTEIN LIGASE RAD18"/>
    <property type="match status" value="1"/>
</dbReference>
<keyword evidence="8 17" id="KW-0227">DNA damage</keyword>
<evidence type="ECO:0000256" key="14">
    <source>
        <dbReference type="ARBA" id="ARBA00023242"/>
    </source>
</evidence>
<gene>
    <name evidence="23" type="primary">LOC103514678</name>
</gene>
<evidence type="ECO:0000256" key="16">
    <source>
        <dbReference type="PROSITE-ProRule" id="PRU00175"/>
    </source>
</evidence>
<dbReference type="GeneID" id="103514678"/>
<evidence type="ECO:0000256" key="2">
    <source>
        <dbReference type="ARBA" id="ARBA00004123"/>
    </source>
</evidence>
<dbReference type="Pfam" id="PF13923">
    <property type="entry name" value="zf-C3HC4_2"/>
    <property type="match status" value="1"/>
</dbReference>
<evidence type="ECO:0000256" key="4">
    <source>
        <dbReference type="ARBA" id="ARBA00009506"/>
    </source>
</evidence>
<dbReference type="PANTHER" id="PTHR14134:SF2">
    <property type="entry name" value="E3 UBIQUITIN-PROTEIN LIGASE RAD18"/>
    <property type="match status" value="1"/>
</dbReference>
<comment type="subcellular location">
    <subcellularLocation>
        <location evidence="2">Nucleus</location>
    </subcellularLocation>
</comment>
<organism evidence="22 23">
    <name type="scientific">Diaphorina citri</name>
    <name type="common">Asian citrus psyllid</name>
    <dbReference type="NCBI Taxonomy" id="121845"/>
    <lineage>
        <taxon>Eukaryota</taxon>
        <taxon>Metazoa</taxon>
        <taxon>Ecdysozoa</taxon>
        <taxon>Arthropoda</taxon>
        <taxon>Hexapoda</taxon>
        <taxon>Insecta</taxon>
        <taxon>Pterygota</taxon>
        <taxon>Neoptera</taxon>
        <taxon>Paraneoptera</taxon>
        <taxon>Hemiptera</taxon>
        <taxon>Sternorrhyncha</taxon>
        <taxon>Psylloidea</taxon>
        <taxon>Psyllidae</taxon>
        <taxon>Diaphorininae</taxon>
        <taxon>Diaphorina</taxon>
    </lineage>
</organism>
<dbReference type="GO" id="GO:0006281">
    <property type="term" value="P:DNA repair"/>
    <property type="evidence" value="ECO:0007669"/>
    <property type="project" value="UniProtKB-KW"/>
</dbReference>
<dbReference type="Gene3D" id="3.30.160.60">
    <property type="entry name" value="Classic Zinc Finger"/>
    <property type="match status" value="1"/>
</dbReference>
<dbReference type="Gene3D" id="1.10.720.30">
    <property type="entry name" value="SAP domain"/>
    <property type="match status" value="1"/>
</dbReference>
<dbReference type="SMART" id="SM00734">
    <property type="entry name" value="ZnF_Rad18"/>
    <property type="match status" value="1"/>
</dbReference>
<dbReference type="SMART" id="SM00184">
    <property type="entry name" value="RING"/>
    <property type="match status" value="1"/>
</dbReference>
<evidence type="ECO:0000256" key="8">
    <source>
        <dbReference type="ARBA" id="ARBA00022763"/>
    </source>
</evidence>
<comment type="pathway">
    <text evidence="3">Protein modification; protein ubiquitination.</text>
</comment>
<keyword evidence="10" id="KW-0833">Ubl conjugation pathway</keyword>
<feature type="domain" description="SAP" evidence="20">
    <location>
        <begin position="214"/>
        <end position="248"/>
    </location>
</feature>
<evidence type="ECO:0000259" key="21">
    <source>
        <dbReference type="PROSITE" id="PS51908"/>
    </source>
</evidence>
<dbReference type="PROSITE" id="PS51908">
    <property type="entry name" value="ZF_UBZ4"/>
    <property type="match status" value="1"/>
</dbReference>
<dbReference type="GO" id="GO:0097505">
    <property type="term" value="C:Rad6-Rad18 complex"/>
    <property type="evidence" value="ECO:0007669"/>
    <property type="project" value="TreeGrafter"/>
</dbReference>
<keyword evidence="12" id="KW-0238">DNA-binding</keyword>
<keyword evidence="6" id="KW-0808">Transferase</keyword>
<feature type="domain" description="UBZ4-type" evidence="21">
    <location>
        <begin position="165"/>
        <end position="192"/>
    </location>
</feature>
<evidence type="ECO:0000256" key="12">
    <source>
        <dbReference type="ARBA" id="ARBA00023125"/>
    </source>
</evidence>
<evidence type="ECO:0000313" key="23">
    <source>
        <dbReference type="RefSeq" id="XP_026683380.1"/>
    </source>
</evidence>
<evidence type="ECO:0000256" key="7">
    <source>
        <dbReference type="ARBA" id="ARBA00022723"/>
    </source>
</evidence>
<evidence type="ECO:0000259" key="20">
    <source>
        <dbReference type="PROSITE" id="PS50800"/>
    </source>
</evidence>
<evidence type="ECO:0000256" key="9">
    <source>
        <dbReference type="ARBA" id="ARBA00022771"/>
    </source>
</evidence>
<dbReference type="InterPro" id="IPR013083">
    <property type="entry name" value="Znf_RING/FYVE/PHD"/>
</dbReference>
<dbReference type="GO" id="GO:0008270">
    <property type="term" value="F:zinc ion binding"/>
    <property type="evidence" value="ECO:0007669"/>
    <property type="project" value="UniProtKB-KW"/>
</dbReference>
<name>A0A3Q0J9I8_DIACI</name>
<dbReference type="InterPro" id="IPR039577">
    <property type="entry name" value="Rad18"/>
</dbReference>
<comment type="catalytic activity">
    <reaction evidence="1">
        <text>S-ubiquitinyl-[E2 ubiquitin-conjugating enzyme]-L-cysteine + [acceptor protein]-L-lysine = [E2 ubiquitin-conjugating enzyme]-L-cysteine + N(6)-ubiquitinyl-[acceptor protein]-L-lysine.</text>
        <dbReference type="EC" id="2.3.2.27"/>
    </reaction>
</comment>
<proteinExistence type="inferred from homology"/>